<evidence type="ECO:0000256" key="2">
    <source>
        <dbReference type="ARBA" id="ARBA00004496"/>
    </source>
</evidence>
<comment type="similarity">
    <text evidence="3">Belongs to the GmhB family.</text>
</comment>
<dbReference type="Gene3D" id="3.40.50.1000">
    <property type="entry name" value="HAD superfamily/HAD-like"/>
    <property type="match status" value="1"/>
</dbReference>
<dbReference type="InterPro" id="IPR029044">
    <property type="entry name" value="Nucleotide-diphossugar_trans"/>
</dbReference>
<evidence type="ECO:0000256" key="9">
    <source>
        <dbReference type="ARBA" id="ARBA00031828"/>
    </source>
</evidence>
<protein>
    <recommendedName>
        <fullName evidence="9">D,D-heptose 1,7-bisphosphate phosphatase</fullName>
    </recommendedName>
</protein>
<organism evidence="11 12">
    <name type="scientific">Sinorhizobium kostiense</name>
    <dbReference type="NCBI Taxonomy" id="76747"/>
    <lineage>
        <taxon>Bacteria</taxon>
        <taxon>Pseudomonadati</taxon>
        <taxon>Pseudomonadota</taxon>
        <taxon>Alphaproteobacteria</taxon>
        <taxon>Hyphomicrobiales</taxon>
        <taxon>Rhizobiaceae</taxon>
        <taxon>Sinorhizobium/Ensifer group</taxon>
        <taxon>Sinorhizobium</taxon>
    </lineage>
</organism>
<comment type="subunit">
    <text evidence="4">Monomer.</text>
</comment>
<feature type="domain" description="Nucleotidyl transferase" evidence="10">
    <location>
        <begin position="31"/>
        <end position="182"/>
    </location>
</feature>
<keyword evidence="12" id="KW-1185">Reference proteome</keyword>
<dbReference type="Gene3D" id="3.90.550.10">
    <property type="entry name" value="Spore Coat Polysaccharide Biosynthesis Protein SpsA, Chain A"/>
    <property type="match status" value="1"/>
</dbReference>
<dbReference type="InterPro" id="IPR013954">
    <property type="entry name" value="PNK3P"/>
</dbReference>
<keyword evidence="6" id="KW-0479">Metal-binding</keyword>
<evidence type="ECO:0000256" key="5">
    <source>
        <dbReference type="ARBA" id="ARBA00022490"/>
    </source>
</evidence>
<dbReference type="InterPro" id="IPR004446">
    <property type="entry name" value="Heptose_bisP_phosphatase"/>
</dbReference>
<evidence type="ECO:0000256" key="4">
    <source>
        <dbReference type="ARBA" id="ARBA00011245"/>
    </source>
</evidence>
<dbReference type="RefSeq" id="WP_209600931.1">
    <property type="nucleotide sequence ID" value="NZ_JAGILA010000001.1"/>
</dbReference>
<proteinExistence type="inferred from homology"/>
<comment type="cofactor">
    <cofactor evidence="1">
        <name>Mg(2+)</name>
        <dbReference type="ChEBI" id="CHEBI:18420"/>
    </cofactor>
</comment>
<dbReference type="Pfam" id="PF08645">
    <property type="entry name" value="PNK3P"/>
    <property type="match status" value="1"/>
</dbReference>
<reference evidence="11 12" key="1">
    <citation type="submission" date="2021-03" db="EMBL/GenBank/DDBJ databases">
        <title>Genomic Encyclopedia of Type Strains, Phase IV (KMG-IV): sequencing the most valuable type-strain genomes for metagenomic binning, comparative biology and taxonomic classification.</title>
        <authorList>
            <person name="Goeker M."/>
        </authorList>
    </citation>
    <scope>NUCLEOTIDE SEQUENCE [LARGE SCALE GENOMIC DNA]</scope>
    <source>
        <strain evidence="11 12">DSM 13372</strain>
    </source>
</reference>
<dbReference type="InterPro" id="IPR023214">
    <property type="entry name" value="HAD_sf"/>
</dbReference>
<dbReference type="SUPFAM" id="SSF53448">
    <property type="entry name" value="Nucleotide-diphospho-sugar transferases"/>
    <property type="match status" value="1"/>
</dbReference>
<dbReference type="InterPro" id="IPR005835">
    <property type="entry name" value="NTP_transferase_dom"/>
</dbReference>
<dbReference type="InterPro" id="IPR006549">
    <property type="entry name" value="HAD-SF_hydro_IIIA"/>
</dbReference>
<keyword evidence="7 11" id="KW-0378">Hydrolase</keyword>
<keyword evidence="5" id="KW-0963">Cytoplasm</keyword>
<evidence type="ECO:0000256" key="6">
    <source>
        <dbReference type="ARBA" id="ARBA00022723"/>
    </source>
</evidence>
<dbReference type="SUPFAM" id="SSF56784">
    <property type="entry name" value="HAD-like"/>
    <property type="match status" value="1"/>
</dbReference>
<sequence>MNLSLARSSYPEEEQPLACVEGRTYSRPRQAVILAGGRGTRMHPITLDRPKPMVPVLGRPFLEYQIEQLRQAGFEKVLLLLGYLPHVVMDHFGDGSRFGIKIEYAVTGPDDLTSSRVFNARDLIDPCFLLLYCDNYWPMRMERLWQRFCAAGKPGMITVYSNKDGYSRGSVILDADDNVTVFDRLRTTPGLQGVEISYAILTDLALELLPHEDTLFEEAIYTPLAAQHRLAGFLSEHRYYGVGSIERLPVTERFMRREKTILVDRDGVLNRKPPRAEYVCSWDQWEWVPGSKQALAVLNEAGYRIIVISNQAGIARGAMSAADLEEIHRRMCAEAEAAGGKITAIYHCPHGWDEGCECRKPKPGMLFEAQRDFDLDLTRTLFVGDDDRDCQAAEAADCLYAQVSEHRSLLDITRQLLSKAEQGRHE</sequence>
<gene>
    <name evidence="11" type="ORF">J2Z31_001219</name>
</gene>
<evidence type="ECO:0000259" key="10">
    <source>
        <dbReference type="Pfam" id="PF00483"/>
    </source>
</evidence>
<keyword evidence="8" id="KW-0119">Carbohydrate metabolism</keyword>
<name>A0ABS4QVR4_9HYPH</name>
<evidence type="ECO:0000256" key="8">
    <source>
        <dbReference type="ARBA" id="ARBA00023277"/>
    </source>
</evidence>
<evidence type="ECO:0000313" key="11">
    <source>
        <dbReference type="EMBL" id="MBP2234729.1"/>
    </source>
</evidence>
<dbReference type="CDD" id="cd07503">
    <property type="entry name" value="HAD_HisB-N"/>
    <property type="match status" value="1"/>
</dbReference>
<dbReference type="NCBIfam" id="TIGR01662">
    <property type="entry name" value="HAD-SF-IIIA"/>
    <property type="match status" value="1"/>
</dbReference>
<comment type="subcellular location">
    <subcellularLocation>
        <location evidence="2">Cytoplasm</location>
    </subcellularLocation>
</comment>
<dbReference type="Proteomes" id="UP000730739">
    <property type="component" value="Unassembled WGS sequence"/>
</dbReference>
<dbReference type="GO" id="GO:0034200">
    <property type="term" value="F:D-glycero-beta-D-manno-heptose 1,7-bisphosphate 7-phosphatase activity"/>
    <property type="evidence" value="ECO:0007669"/>
    <property type="project" value="UniProtKB-EC"/>
</dbReference>
<dbReference type="InterPro" id="IPR036412">
    <property type="entry name" value="HAD-like_sf"/>
</dbReference>
<dbReference type="EMBL" id="JAGILA010000001">
    <property type="protein sequence ID" value="MBP2234729.1"/>
    <property type="molecule type" value="Genomic_DNA"/>
</dbReference>
<dbReference type="InterPro" id="IPR006543">
    <property type="entry name" value="Histidinol-phos"/>
</dbReference>
<evidence type="ECO:0000313" key="12">
    <source>
        <dbReference type="Proteomes" id="UP000730739"/>
    </source>
</evidence>
<dbReference type="PANTHER" id="PTHR42891:SF1">
    <property type="entry name" value="D-GLYCERO-BETA-D-MANNO-HEPTOSE-1,7-BISPHOSPHATE 7-PHOSPHATASE"/>
    <property type="match status" value="1"/>
</dbReference>
<evidence type="ECO:0000256" key="7">
    <source>
        <dbReference type="ARBA" id="ARBA00022801"/>
    </source>
</evidence>
<dbReference type="NCBIfam" id="TIGR01656">
    <property type="entry name" value="Histidinol-ppas"/>
    <property type="match status" value="1"/>
</dbReference>
<dbReference type="Pfam" id="PF00483">
    <property type="entry name" value="NTP_transferase"/>
    <property type="match status" value="1"/>
</dbReference>
<dbReference type="PANTHER" id="PTHR42891">
    <property type="entry name" value="D-GLYCERO-BETA-D-MANNO-HEPTOSE-1,7-BISPHOSPHATE 7-PHOSPHATASE"/>
    <property type="match status" value="1"/>
</dbReference>
<evidence type="ECO:0000256" key="1">
    <source>
        <dbReference type="ARBA" id="ARBA00001946"/>
    </source>
</evidence>
<comment type="caution">
    <text evidence="11">The sequence shown here is derived from an EMBL/GenBank/DDBJ whole genome shotgun (WGS) entry which is preliminary data.</text>
</comment>
<accession>A0ABS4QVR4</accession>
<evidence type="ECO:0000256" key="3">
    <source>
        <dbReference type="ARBA" id="ARBA00005628"/>
    </source>
</evidence>